<evidence type="ECO:0000259" key="12">
    <source>
        <dbReference type="PROSITE" id="PS50134"/>
    </source>
</evidence>
<evidence type="ECO:0000256" key="1">
    <source>
        <dbReference type="ARBA" id="ARBA00004123"/>
    </source>
</evidence>
<evidence type="ECO:0000313" key="13">
    <source>
        <dbReference type="EMBL" id="PRQ51911.1"/>
    </source>
</evidence>
<keyword evidence="7" id="KW-0156">Chromatin regulator</keyword>
<evidence type="ECO:0000256" key="3">
    <source>
        <dbReference type="ARBA" id="ARBA00022679"/>
    </source>
</evidence>
<keyword evidence="3 13" id="KW-0808">Transferase</keyword>
<evidence type="ECO:0000256" key="9">
    <source>
        <dbReference type="ARBA" id="ARBA00023163"/>
    </source>
</evidence>
<evidence type="ECO:0000256" key="4">
    <source>
        <dbReference type="ARBA" id="ARBA00022723"/>
    </source>
</evidence>
<dbReference type="PROSITE" id="PS50134">
    <property type="entry name" value="ZF_TAZ"/>
    <property type="match status" value="1"/>
</dbReference>
<keyword evidence="9" id="KW-0804">Transcription</keyword>
<dbReference type="EMBL" id="PDCK01000040">
    <property type="protein sequence ID" value="PRQ51911.1"/>
    <property type="molecule type" value="Genomic_DNA"/>
</dbReference>
<dbReference type="InterPro" id="IPR000197">
    <property type="entry name" value="Znf_TAZ"/>
</dbReference>
<dbReference type="GO" id="GO:0005667">
    <property type="term" value="C:transcription regulator complex"/>
    <property type="evidence" value="ECO:0007669"/>
    <property type="project" value="TreeGrafter"/>
</dbReference>
<reference evidence="13 14" key="1">
    <citation type="journal article" date="2018" name="Nat. Genet.">
        <title>The Rosa genome provides new insights in the design of modern roses.</title>
        <authorList>
            <person name="Bendahmane M."/>
        </authorList>
    </citation>
    <scope>NUCLEOTIDE SEQUENCE [LARGE SCALE GENOMIC DNA]</scope>
    <source>
        <strain evidence="14">cv. Old Blush</strain>
    </source>
</reference>
<keyword evidence="5" id="KW-0863">Zinc-finger</keyword>
<dbReference type="GO" id="GO:0003713">
    <property type="term" value="F:transcription coactivator activity"/>
    <property type="evidence" value="ECO:0007669"/>
    <property type="project" value="TreeGrafter"/>
</dbReference>
<evidence type="ECO:0000256" key="2">
    <source>
        <dbReference type="ARBA" id="ARBA00013184"/>
    </source>
</evidence>
<dbReference type="STRING" id="74649.A0A2P6RZQ3"/>
<comment type="subcellular location">
    <subcellularLocation>
        <location evidence="1">Nucleus</location>
    </subcellularLocation>
</comment>
<dbReference type="Gene3D" id="1.20.1020.10">
    <property type="entry name" value="TAZ domain"/>
    <property type="match status" value="1"/>
</dbReference>
<evidence type="ECO:0000256" key="7">
    <source>
        <dbReference type="ARBA" id="ARBA00022853"/>
    </source>
</evidence>
<name>A0A2P6RZQ3_ROSCH</name>
<gene>
    <name evidence="13" type="ORF">RchiOBHm_Chr2g0149711</name>
</gene>
<comment type="caution">
    <text evidence="13">The sequence shown here is derived from an EMBL/GenBank/DDBJ whole genome shotgun (WGS) entry which is preliminary data.</text>
</comment>
<dbReference type="Gramene" id="PRQ51911">
    <property type="protein sequence ID" value="PRQ51911"/>
    <property type="gene ID" value="RchiOBHm_Chr2g0149711"/>
</dbReference>
<dbReference type="EC" id="2.3.1.48" evidence="2"/>
<feature type="domain" description="TAZ-type" evidence="12">
    <location>
        <begin position="1"/>
        <end position="77"/>
    </location>
</feature>
<keyword evidence="13" id="KW-0012">Acyltransferase</keyword>
<proteinExistence type="predicted"/>
<dbReference type="InterPro" id="IPR013178">
    <property type="entry name" value="Histone_AcTrfase_Rtt109/CBP"/>
</dbReference>
<evidence type="ECO:0000256" key="5">
    <source>
        <dbReference type="ARBA" id="ARBA00022771"/>
    </source>
</evidence>
<keyword evidence="10" id="KW-0539">Nucleus</keyword>
<dbReference type="GO" id="GO:0000123">
    <property type="term" value="C:histone acetyltransferase complex"/>
    <property type="evidence" value="ECO:0007669"/>
    <property type="project" value="TreeGrafter"/>
</dbReference>
<evidence type="ECO:0000256" key="6">
    <source>
        <dbReference type="ARBA" id="ARBA00022833"/>
    </source>
</evidence>
<keyword evidence="4" id="KW-0479">Metal-binding</keyword>
<dbReference type="SUPFAM" id="SSF57933">
    <property type="entry name" value="TAZ domain"/>
    <property type="match status" value="1"/>
</dbReference>
<dbReference type="OrthoDB" id="899at2759"/>
<dbReference type="GO" id="GO:0045944">
    <property type="term" value="P:positive regulation of transcription by RNA polymerase II"/>
    <property type="evidence" value="ECO:0007669"/>
    <property type="project" value="TreeGrafter"/>
</dbReference>
<dbReference type="GO" id="GO:0031490">
    <property type="term" value="F:chromatin DNA binding"/>
    <property type="evidence" value="ECO:0007669"/>
    <property type="project" value="TreeGrafter"/>
</dbReference>
<protein>
    <recommendedName>
        <fullName evidence="2">histone acetyltransferase</fullName>
        <ecNumber evidence="2">2.3.1.48</ecNumber>
    </recommendedName>
</protein>
<organism evidence="13 14">
    <name type="scientific">Rosa chinensis</name>
    <name type="common">China rose</name>
    <dbReference type="NCBI Taxonomy" id="74649"/>
    <lineage>
        <taxon>Eukaryota</taxon>
        <taxon>Viridiplantae</taxon>
        <taxon>Streptophyta</taxon>
        <taxon>Embryophyta</taxon>
        <taxon>Tracheophyta</taxon>
        <taxon>Spermatophyta</taxon>
        <taxon>Magnoliopsida</taxon>
        <taxon>eudicotyledons</taxon>
        <taxon>Gunneridae</taxon>
        <taxon>Pentapetalae</taxon>
        <taxon>rosids</taxon>
        <taxon>fabids</taxon>
        <taxon>Rosales</taxon>
        <taxon>Rosaceae</taxon>
        <taxon>Rosoideae</taxon>
        <taxon>Rosoideae incertae sedis</taxon>
        <taxon>Rosa</taxon>
    </lineage>
</organism>
<evidence type="ECO:0000256" key="10">
    <source>
        <dbReference type="ARBA" id="ARBA00023242"/>
    </source>
</evidence>
<dbReference type="GO" id="GO:0005634">
    <property type="term" value="C:nucleus"/>
    <property type="evidence" value="ECO:0007669"/>
    <property type="project" value="UniProtKB-SubCell"/>
</dbReference>
<evidence type="ECO:0000256" key="8">
    <source>
        <dbReference type="ARBA" id="ARBA00023015"/>
    </source>
</evidence>
<dbReference type="AlphaFoldDB" id="A0A2P6RZQ3"/>
<evidence type="ECO:0000256" key="11">
    <source>
        <dbReference type="ARBA" id="ARBA00048017"/>
    </source>
</evidence>
<dbReference type="Proteomes" id="UP000238479">
    <property type="component" value="Chromosome 2"/>
</dbReference>
<evidence type="ECO:0000313" key="14">
    <source>
        <dbReference type="Proteomes" id="UP000238479"/>
    </source>
</evidence>
<comment type="catalytic activity">
    <reaction evidence="11">
        <text>L-lysyl-[protein] + acetyl-CoA = N(6)-acetyl-L-lysyl-[protein] + CoA + H(+)</text>
        <dbReference type="Rhea" id="RHEA:45948"/>
        <dbReference type="Rhea" id="RHEA-COMP:9752"/>
        <dbReference type="Rhea" id="RHEA-COMP:10731"/>
        <dbReference type="ChEBI" id="CHEBI:15378"/>
        <dbReference type="ChEBI" id="CHEBI:29969"/>
        <dbReference type="ChEBI" id="CHEBI:57287"/>
        <dbReference type="ChEBI" id="CHEBI:57288"/>
        <dbReference type="ChEBI" id="CHEBI:61930"/>
        <dbReference type="EC" id="2.3.1.48"/>
    </reaction>
</comment>
<keyword evidence="8" id="KW-0805">Transcription regulation</keyword>
<accession>A0A2P6RZQ3</accession>
<dbReference type="InterPro" id="IPR035898">
    <property type="entry name" value="TAZ_dom_sf"/>
</dbReference>
<keyword evidence="6" id="KW-0862">Zinc</keyword>
<dbReference type="PANTHER" id="PTHR13808">
    <property type="entry name" value="CBP/P300-RELATED"/>
    <property type="match status" value="1"/>
</dbReference>
<sequence>MLPHGVINAVAHAVRCPFKQCQYPNCRLVYALLLHGSRCQVRVPGGCLLCKKMWLLLYHHALSCKEDECYVPRCRDIREKMRKRLQAERDDEIHNKAAVRAAPGA</sequence>
<keyword evidence="14" id="KW-1185">Reference proteome</keyword>
<dbReference type="Pfam" id="PF02135">
    <property type="entry name" value="zf-TAZ"/>
    <property type="match status" value="1"/>
</dbReference>
<dbReference type="PANTHER" id="PTHR13808:SF1">
    <property type="entry name" value="HISTONE ACETYLTRANSFERASE"/>
    <property type="match status" value="1"/>
</dbReference>
<dbReference type="SMART" id="SM00551">
    <property type="entry name" value="ZnF_TAZ"/>
    <property type="match status" value="1"/>
</dbReference>
<dbReference type="GO" id="GO:0008270">
    <property type="term" value="F:zinc ion binding"/>
    <property type="evidence" value="ECO:0007669"/>
    <property type="project" value="UniProtKB-KW"/>
</dbReference>
<dbReference type="GO" id="GO:0004402">
    <property type="term" value="F:histone acetyltransferase activity"/>
    <property type="evidence" value="ECO:0007669"/>
    <property type="project" value="InterPro"/>
</dbReference>